<feature type="transmembrane region" description="Helical" evidence="2">
    <location>
        <begin position="166"/>
        <end position="188"/>
    </location>
</feature>
<keyword evidence="4" id="KW-1185">Reference proteome</keyword>
<dbReference type="Proteomes" id="UP000245884">
    <property type="component" value="Unassembled WGS sequence"/>
</dbReference>
<feature type="region of interest" description="Disordered" evidence="1">
    <location>
        <begin position="540"/>
        <end position="563"/>
    </location>
</feature>
<feature type="transmembrane region" description="Helical" evidence="2">
    <location>
        <begin position="244"/>
        <end position="268"/>
    </location>
</feature>
<dbReference type="EMBL" id="KZ819664">
    <property type="protein sequence ID" value="PWN29160.1"/>
    <property type="molecule type" value="Genomic_DNA"/>
</dbReference>
<keyword evidence="2" id="KW-0472">Membrane</keyword>
<feature type="region of interest" description="Disordered" evidence="1">
    <location>
        <begin position="394"/>
        <end position="448"/>
    </location>
</feature>
<dbReference type="OrthoDB" id="2545510at2759"/>
<feature type="region of interest" description="Disordered" evidence="1">
    <location>
        <begin position="898"/>
        <end position="978"/>
    </location>
</feature>
<feature type="transmembrane region" description="Helical" evidence="2">
    <location>
        <begin position="46"/>
        <end position="65"/>
    </location>
</feature>
<evidence type="ECO:0000256" key="2">
    <source>
        <dbReference type="SAM" id="Phobius"/>
    </source>
</evidence>
<feature type="transmembrane region" description="Helical" evidence="2">
    <location>
        <begin position="465"/>
        <end position="487"/>
    </location>
</feature>
<evidence type="ECO:0000313" key="4">
    <source>
        <dbReference type="Proteomes" id="UP000245884"/>
    </source>
</evidence>
<organism evidence="3 4">
    <name type="scientific">Jaminaea rosea</name>
    <dbReference type="NCBI Taxonomy" id="1569628"/>
    <lineage>
        <taxon>Eukaryota</taxon>
        <taxon>Fungi</taxon>
        <taxon>Dikarya</taxon>
        <taxon>Basidiomycota</taxon>
        <taxon>Ustilaginomycotina</taxon>
        <taxon>Exobasidiomycetes</taxon>
        <taxon>Microstromatales</taxon>
        <taxon>Microstromatales incertae sedis</taxon>
        <taxon>Jaminaea</taxon>
    </lineage>
</organism>
<proteinExistence type="predicted"/>
<feature type="compositionally biased region" description="Low complexity" evidence="1">
    <location>
        <begin position="583"/>
        <end position="618"/>
    </location>
</feature>
<feature type="compositionally biased region" description="Acidic residues" evidence="1">
    <location>
        <begin position="361"/>
        <end position="372"/>
    </location>
</feature>
<keyword evidence="2" id="KW-1133">Transmembrane helix</keyword>
<evidence type="ECO:0000313" key="3">
    <source>
        <dbReference type="EMBL" id="PWN29160.1"/>
    </source>
</evidence>
<keyword evidence="2" id="KW-0812">Transmembrane</keyword>
<dbReference type="GeneID" id="37025282"/>
<dbReference type="RefSeq" id="XP_025363772.1">
    <property type="nucleotide sequence ID" value="XM_025503459.1"/>
</dbReference>
<evidence type="ECO:0000256" key="1">
    <source>
        <dbReference type="SAM" id="MobiDB-lite"/>
    </source>
</evidence>
<feature type="compositionally biased region" description="Polar residues" evidence="1">
    <location>
        <begin position="636"/>
        <end position="647"/>
    </location>
</feature>
<sequence>MGLHYNATLPAGIMPMPTTAAEVGALQDFVHGIVQIYSPLEFTAQVYTVLAVVAALVVGAVAVVLKRLLTGRAYLLQFYPSRYGTYVIPNSTLAFASFLGVYAILLMGYFPLMVRWQRDSNFFLWHVLIWIPLWVGAWFCAWGTVASFPDALRIKRTNSAGELHEYLIRPIIYNLACWATPIILFASVTPPAVLADRLMDKTNRTFDAWTARADALKGPEAGPQEIQMLYDDGMDIWRQTSKAWWYYSICMTVWVFWAGAAFLVYAPIGVHTLRRVREAVEICETKMRRQQMETFYLFSSRPPGMTGGAAAAAAVTAAGSQGRVEPPDNLTTAPRPMWGTPATLKKSRSPSGTPSVRGTEENYDAEADEEEDLGRLPCDEDEERSMAIAREEMSISGRGAETSESEAPQAAVFPPLRPQQRRPRQETFRPGRDTKQQQKDDKPKSGPTTVAARRYKILRRIYRNLLILIIAVSIAILDFMAITGYISGQQYAAARKNGYEAGRVQQIANLWAAWTDVVFGGLTIGALLWRSFDSTLTVRAEDANGGGNGRATTGRPSGAAMSAGRPYTIDRAQLAPQPVAPASNKSSSSRGGSSKTGRSRILAAANAAISSKSAGSSTKKAESSKRAVEPEEERWGSQSAGRSSWGTAQRRERSGEESTYETTFHEVGEGDVGHQAIAMPAVPPSASKPEIYSRRFAGSNTDGQHDNAADVAGLGLGLGFPAPLRQFFPASHDTEATNKGDIEQATSTGDGLQTPRTTRRVSLPGKKRPTSPHLMPTNVTDAEAGPSSSPSSASLGRRAGFGLSMLGGRHSPNPAKRRPGSSGKHAGQGDELGSFFEPESTVVRRDDSLDLFANEQEILRQEAALRGGTGPVGDRARGIRRVGPGDMGILDALALVSPPVGDGEQHHDSNALAAGSGPSSYENSPLGAAGGQRFTGTGSAPPVPHQLNRTPSTEPSRYGGWRRPSAASVSAGTGGVTR</sequence>
<feature type="region of interest" description="Disordered" evidence="1">
    <location>
        <begin position="318"/>
        <end position="380"/>
    </location>
</feature>
<feature type="region of interest" description="Disordered" evidence="1">
    <location>
        <begin position="681"/>
        <end position="708"/>
    </location>
</feature>
<feature type="transmembrane region" description="Helical" evidence="2">
    <location>
        <begin position="86"/>
        <end position="110"/>
    </location>
</feature>
<dbReference type="AlphaFoldDB" id="A0A316UV32"/>
<accession>A0A316UV32</accession>
<gene>
    <name evidence="3" type="ORF">BDZ90DRAFT_140414</name>
</gene>
<protein>
    <submittedName>
        <fullName evidence="3">Uncharacterized protein</fullName>
    </submittedName>
</protein>
<feature type="compositionally biased region" description="Basic and acidic residues" evidence="1">
    <location>
        <begin position="423"/>
        <end position="444"/>
    </location>
</feature>
<feature type="transmembrane region" description="Helical" evidence="2">
    <location>
        <begin position="122"/>
        <end position="145"/>
    </location>
</feature>
<feature type="compositionally biased region" description="Basic and acidic residues" evidence="1">
    <location>
        <begin position="619"/>
        <end position="635"/>
    </location>
</feature>
<feature type="region of interest" description="Disordered" evidence="1">
    <location>
        <begin position="575"/>
        <end position="662"/>
    </location>
</feature>
<feature type="compositionally biased region" description="Low complexity" evidence="1">
    <location>
        <begin position="784"/>
        <end position="800"/>
    </location>
</feature>
<feature type="compositionally biased region" description="Polar residues" evidence="1">
    <location>
        <begin position="744"/>
        <end position="756"/>
    </location>
</feature>
<name>A0A316UV32_9BASI</name>
<reference evidence="3 4" key="1">
    <citation type="journal article" date="2018" name="Mol. Biol. Evol.">
        <title>Broad Genomic Sampling Reveals a Smut Pathogenic Ancestry of the Fungal Clade Ustilaginomycotina.</title>
        <authorList>
            <person name="Kijpornyongpan T."/>
            <person name="Mondo S.J."/>
            <person name="Barry K."/>
            <person name="Sandor L."/>
            <person name="Lee J."/>
            <person name="Lipzen A."/>
            <person name="Pangilinan J."/>
            <person name="LaButti K."/>
            <person name="Hainaut M."/>
            <person name="Henrissat B."/>
            <person name="Grigoriev I.V."/>
            <person name="Spatafora J.W."/>
            <person name="Aime M.C."/>
        </authorList>
    </citation>
    <scope>NUCLEOTIDE SEQUENCE [LARGE SCALE GENOMIC DNA]</scope>
    <source>
        <strain evidence="3 4">MCA 5214</strain>
    </source>
</reference>
<feature type="region of interest" description="Disordered" evidence="1">
    <location>
        <begin position="734"/>
        <end position="841"/>
    </location>
</feature>